<keyword evidence="8" id="KW-1185">Reference proteome</keyword>
<name>A0A9X2S201_9FIRM</name>
<evidence type="ECO:0000313" key="7">
    <source>
        <dbReference type="EMBL" id="MCR1823364.1"/>
    </source>
</evidence>
<keyword evidence="3 6" id="KW-0812">Transmembrane</keyword>
<proteinExistence type="predicted"/>
<dbReference type="PANTHER" id="PTHR43652">
    <property type="entry name" value="BASIC AMINO ACID ANTIPORTER YFCC-RELATED"/>
    <property type="match status" value="1"/>
</dbReference>
<feature type="transmembrane region" description="Helical" evidence="6">
    <location>
        <begin position="358"/>
        <end position="384"/>
    </location>
</feature>
<feature type="transmembrane region" description="Helical" evidence="6">
    <location>
        <begin position="12"/>
        <end position="32"/>
    </location>
</feature>
<feature type="transmembrane region" description="Helical" evidence="6">
    <location>
        <begin position="440"/>
        <end position="461"/>
    </location>
</feature>
<evidence type="ECO:0000256" key="6">
    <source>
        <dbReference type="SAM" id="Phobius"/>
    </source>
</evidence>
<feature type="transmembrane region" description="Helical" evidence="6">
    <location>
        <begin position="74"/>
        <end position="94"/>
    </location>
</feature>
<dbReference type="RefSeq" id="WP_257560471.1">
    <property type="nucleotide sequence ID" value="NZ_JANKBY010000134.1"/>
</dbReference>
<gene>
    <name evidence="7" type="ORF">NSA58_11240</name>
</gene>
<evidence type="ECO:0000256" key="4">
    <source>
        <dbReference type="ARBA" id="ARBA00022989"/>
    </source>
</evidence>
<feature type="transmembrane region" description="Helical" evidence="6">
    <location>
        <begin position="197"/>
        <end position="219"/>
    </location>
</feature>
<comment type="caution">
    <text evidence="7">The sequence shown here is derived from an EMBL/GenBank/DDBJ whole genome shotgun (WGS) entry which is preliminary data.</text>
</comment>
<organism evidence="7 8">
    <name type="scientific">Terrisporobacter muris</name>
    <dbReference type="NCBI Taxonomy" id="2963284"/>
    <lineage>
        <taxon>Bacteria</taxon>
        <taxon>Bacillati</taxon>
        <taxon>Bacillota</taxon>
        <taxon>Clostridia</taxon>
        <taxon>Peptostreptococcales</taxon>
        <taxon>Peptostreptococcaceae</taxon>
        <taxon>Terrisporobacter</taxon>
    </lineage>
</organism>
<accession>A0A9X2S201</accession>
<feature type="transmembrane region" description="Helical" evidence="6">
    <location>
        <begin position="114"/>
        <end position="135"/>
    </location>
</feature>
<evidence type="ECO:0000256" key="2">
    <source>
        <dbReference type="ARBA" id="ARBA00022475"/>
    </source>
</evidence>
<keyword evidence="5 6" id="KW-0472">Membrane</keyword>
<dbReference type="Proteomes" id="UP001140817">
    <property type="component" value="Unassembled WGS sequence"/>
</dbReference>
<evidence type="ECO:0000256" key="5">
    <source>
        <dbReference type="ARBA" id="ARBA00023136"/>
    </source>
</evidence>
<keyword evidence="2" id="KW-1003">Cell membrane</keyword>
<keyword evidence="4 6" id="KW-1133">Transmembrane helix</keyword>
<dbReference type="AlphaFoldDB" id="A0A9X2S201"/>
<feature type="transmembrane region" description="Helical" evidence="6">
    <location>
        <begin position="317"/>
        <end position="337"/>
    </location>
</feature>
<feature type="transmembrane region" description="Helical" evidence="6">
    <location>
        <begin position="404"/>
        <end position="428"/>
    </location>
</feature>
<evidence type="ECO:0000256" key="3">
    <source>
        <dbReference type="ARBA" id="ARBA00022692"/>
    </source>
</evidence>
<evidence type="ECO:0000313" key="8">
    <source>
        <dbReference type="Proteomes" id="UP001140817"/>
    </source>
</evidence>
<sequence>MSTLRRQKFTMPSTLAIIFLLIVVMAVLTWIVPSGSFERQEIQDKMVVVAGTYEKVESNPQGITDVFTAPINGFIDAAEVVGFVLIVGGAFGIVNKTGAIEAAIAHIVNRMKKFQFLIIPISMILFGLGGTTFGMSEETLPFYMIFIPLMTSMGYDSLTAVATVFIGATTGFAAATTNPFSVGIAQALSHIAPGSGIEYRVIMFIIFMSISIGFVMIYANKVKKDPTKSLVKDISLNQETIDSSDTNIKAFTTKEAMVIAIFAIGMATMVYGVLTQGWYISEIAMVFTAIGVISGLASGLKQDEIVNSFTSGAKDLMSAGLCIAFARGIVIIAENGYIIDTILNSAASVLNGLPKAIFVNLTFLIEGLIAFLIPSASGLASLTVPVLAPLGDLVDVSRQMIVTAYQFGIGVTNLITPTSGVLMGALALANIPWSRWIRFIMPLMVILIITTMAFLTTGLYIGF</sequence>
<reference evidence="7" key="1">
    <citation type="submission" date="2022-07" db="EMBL/GenBank/DDBJ databases">
        <title>Enhanced cultured diversity of the mouse gut microbiota enables custom-made synthetic communities.</title>
        <authorList>
            <person name="Afrizal A."/>
        </authorList>
    </citation>
    <scope>NUCLEOTIDE SEQUENCE</scope>
    <source>
        <strain evidence="7">DSM 29186</strain>
    </source>
</reference>
<dbReference type="PANTHER" id="PTHR43652:SF6">
    <property type="entry name" value="ARGININE REPRESSOR"/>
    <property type="match status" value="1"/>
</dbReference>
<dbReference type="EMBL" id="JANKBY010000134">
    <property type="protein sequence ID" value="MCR1823364.1"/>
    <property type="molecule type" value="Genomic_DNA"/>
</dbReference>
<feature type="transmembrane region" description="Helical" evidence="6">
    <location>
        <begin position="155"/>
        <end position="176"/>
    </location>
</feature>
<dbReference type="GO" id="GO:0005886">
    <property type="term" value="C:plasma membrane"/>
    <property type="evidence" value="ECO:0007669"/>
    <property type="project" value="UniProtKB-SubCell"/>
</dbReference>
<dbReference type="InterPro" id="IPR051679">
    <property type="entry name" value="DASS-Related_Transporters"/>
</dbReference>
<protein>
    <submittedName>
        <fullName evidence="7">AbgT family transporter</fullName>
    </submittedName>
</protein>
<comment type="subcellular location">
    <subcellularLocation>
        <location evidence="1">Cell membrane</location>
        <topology evidence="1">Multi-pass membrane protein</topology>
    </subcellularLocation>
</comment>
<feature type="transmembrane region" description="Helical" evidence="6">
    <location>
        <begin position="256"/>
        <end position="274"/>
    </location>
</feature>
<dbReference type="InterPro" id="IPR018385">
    <property type="entry name" value="C4_dicarb_anaerob_car-like"/>
</dbReference>
<feature type="transmembrane region" description="Helical" evidence="6">
    <location>
        <begin position="279"/>
        <end position="297"/>
    </location>
</feature>
<evidence type="ECO:0000256" key="1">
    <source>
        <dbReference type="ARBA" id="ARBA00004651"/>
    </source>
</evidence>
<dbReference type="Pfam" id="PF03606">
    <property type="entry name" value="DcuC"/>
    <property type="match status" value="1"/>
</dbReference>